<keyword evidence="3" id="KW-1185">Reference proteome</keyword>
<gene>
    <name evidence="2" type="ORF">O9K51_09553</name>
</gene>
<dbReference type="Proteomes" id="UP001163105">
    <property type="component" value="Unassembled WGS sequence"/>
</dbReference>
<dbReference type="EMBL" id="JAQHRD010000010">
    <property type="protein sequence ID" value="KAJ6437725.1"/>
    <property type="molecule type" value="Genomic_DNA"/>
</dbReference>
<reference evidence="2" key="1">
    <citation type="submission" date="2023-01" db="EMBL/GenBank/DDBJ databases">
        <title>The growth and conidiation of Purpureocillium lavendulum are regulated by nitrogen source and histone H3K14 acetylation.</title>
        <authorList>
            <person name="Tang P."/>
            <person name="Han J."/>
            <person name="Zhang C."/>
            <person name="Tang P."/>
            <person name="Qi F."/>
            <person name="Zhang K."/>
            <person name="Liang L."/>
        </authorList>
    </citation>
    <scope>NUCLEOTIDE SEQUENCE</scope>
    <source>
        <strain evidence="2">YMF1.00683</strain>
    </source>
</reference>
<evidence type="ECO:0000256" key="1">
    <source>
        <dbReference type="SAM" id="SignalP"/>
    </source>
</evidence>
<dbReference type="AlphaFoldDB" id="A0AB34FEQ1"/>
<proteinExistence type="predicted"/>
<evidence type="ECO:0000313" key="3">
    <source>
        <dbReference type="Proteomes" id="UP001163105"/>
    </source>
</evidence>
<name>A0AB34FEQ1_9HYPO</name>
<feature type="signal peptide" evidence="1">
    <location>
        <begin position="1"/>
        <end position="15"/>
    </location>
</feature>
<feature type="chain" id="PRO_5044346511" evidence="1">
    <location>
        <begin position="16"/>
        <end position="171"/>
    </location>
</feature>
<organism evidence="2 3">
    <name type="scientific">Purpureocillium lavendulum</name>
    <dbReference type="NCBI Taxonomy" id="1247861"/>
    <lineage>
        <taxon>Eukaryota</taxon>
        <taxon>Fungi</taxon>
        <taxon>Dikarya</taxon>
        <taxon>Ascomycota</taxon>
        <taxon>Pezizomycotina</taxon>
        <taxon>Sordariomycetes</taxon>
        <taxon>Hypocreomycetidae</taxon>
        <taxon>Hypocreales</taxon>
        <taxon>Ophiocordycipitaceae</taxon>
        <taxon>Purpureocillium</taxon>
    </lineage>
</organism>
<protein>
    <submittedName>
        <fullName evidence="2">Exo-1,4-beta-D-glucosaminidase</fullName>
    </submittedName>
</protein>
<sequence>MYALALLGIAALAAALPHEHLGRELGVTAPRLVREAKVPWHEPDEHCEGQDKYSDKCRGTLKMCDSLSEAQAAVCFARHLPNPSPKPWHCPETCEGQEGEACLGTRFICHYGHVAEGYNTRAACYADREKQRPDCVGSGTSRLQGRDVDRRVVSEKFKYRYPPKNFGHRLR</sequence>
<accession>A0AB34FEQ1</accession>
<evidence type="ECO:0000313" key="2">
    <source>
        <dbReference type="EMBL" id="KAJ6437725.1"/>
    </source>
</evidence>
<comment type="caution">
    <text evidence="2">The sequence shown here is derived from an EMBL/GenBank/DDBJ whole genome shotgun (WGS) entry which is preliminary data.</text>
</comment>
<keyword evidence="1" id="KW-0732">Signal</keyword>